<reference evidence="3" key="1">
    <citation type="submission" date="2023-06" db="EMBL/GenBank/DDBJ databases">
        <title>Genome-scale phylogeny and comparative genomics of the fungal order Sordariales.</title>
        <authorList>
            <consortium name="Lawrence Berkeley National Laboratory"/>
            <person name="Hensen N."/>
            <person name="Bonometti L."/>
            <person name="Westerberg I."/>
            <person name="Brannstrom I.O."/>
            <person name="Guillou S."/>
            <person name="Cros-Aarteil S."/>
            <person name="Calhoun S."/>
            <person name="Haridas S."/>
            <person name="Kuo A."/>
            <person name="Mondo S."/>
            <person name="Pangilinan J."/>
            <person name="Riley R."/>
            <person name="LaButti K."/>
            <person name="Andreopoulos B."/>
            <person name="Lipzen A."/>
            <person name="Chen C."/>
            <person name="Yanf M."/>
            <person name="Daum C."/>
            <person name="Ng V."/>
            <person name="Clum A."/>
            <person name="Steindorff A."/>
            <person name="Ohm R."/>
            <person name="Martin F."/>
            <person name="Silar P."/>
            <person name="Natvig D."/>
            <person name="Lalanne C."/>
            <person name="Gautier V."/>
            <person name="Ament-velasquez S.L."/>
            <person name="Kruys A."/>
            <person name="Hutchinson M.I."/>
            <person name="Powell A.J."/>
            <person name="Barry K."/>
            <person name="Miller A.N."/>
            <person name="Grigoriev I.V."/>
            <person name="Debuchy R."/>
            <person name="Gladieux P."/>
            <person name="Thoren M.H."/>
            <person name="Johannesson H."/>
        </authorList>
    </citation>
    <scope>NUCLEOTIDE SEQUENCE</scope>
    <source>
        <strain evidence="3">SMH3391-2</strain>
    </source>
</reference>
<evidence type="ECO:0000313" key="4">
    <source>
        <dbReference type="Proteomes" id="UP001174934"/>
    </source>
</evidence>
<dbReference type="Proteomes" id="UP001174934">
    <property type="component" value="Unassembled WGS sequence"/>
</dbReference>
<dbReference type="Pfam" id="PF22998">
    <property type="entry name" value="GNAT_LYC1-like"/>
    <property type="match status" value="1"/>
</dbReference>
<dbReference type="InterPro" id="IPR055100">
    <property type="entry name" value="GNAT_LYC1-like"/>
</dbReference>
<protein>
    <recommendedName>
        <fullName evidence="2">LYC1 C-terminal domain-containing protein</fullName>
    </recommendedName>
</protein>
<feature type="region of interest" description="Disordered" evidence="1">
    <location>
        <begin position="1"/>
        <end position="23"/>
    </location>
</feature>
<gene>
    <name evidence="3" type="ORF">B0T17DRAFT_487925</name>
</gene>
<dbReference type="SUPFAM" id="SSF55729">
    <property type="entry name" value="Acyl-CoA N-acyltransferases (Nat)"/>
    <property type="match status" value="1"/>
</dbReference>
<dbReference type="PANTHER" id="PTHR34815:SF2">
    <property type="entry name" value="N-ACETYLTRANSFERASE DOMAIN-CONTAINING PROTEIN"/>
    <property type="match status" value="1"/>
</dbReference>
<organism evidence="3 4">
    <name type="scientific">Bombardia bombarda</name>
    <dbReference type="NCBI Taxonomy" id="252184"/>
    <lineage>
        <taxon>Eukaryota</taxon>
        <taxon>Fungi</taxon>
        <taxon>Dikarya</taxon>
        <taxon>Ascomycota</taxon>
        <taxon>Pezizomycotina</taxon>
        <taxon>Sordariomycetes</taxon>
        <taxon>Sordariomycetidae</taxon>
        <taxon>Sordariales</taxon>
        <taxon>Lasiosphaeriaceae</taxon>
        <taxon>Bombardia</taxon>
    </lineage>
</organism>
<dbReference type="InterPro" id="IPR053013">
    <property type="entry name" value="LAT"/>
</dbReference>
<evidence type="ECO:0000313" key="3">
    <source>
        <dbReference type="EMBL" id="KAK0630014.1"/>
    </source>
</evidence>
<comment type="caution">
    <text evidence="3">The sequence shown here is derived from an EMBL/GenBank/DDBJ whole genome shotgun (WGS) entry which is preliminary data.</text>
</comment>
<dbReference type="PANTHER" id="PTHR34815">
    <property type="entry name" value="LYSINE ACETYLTRANSFERASE"/>
    <property type="match status" value="1"/>
</dbReference>
<dbReference type="Gene3D" id="3.40.630.30">
    <property type="match status" value="1"/>
</dbReference>
<dbReference type="EMBL" id="JAULSR010000002">
    <property type="protein sequence ID" value="KAK0630014.1"/>
    <property type="molecule type" value="Genomic_DNA"/>
</dbReference>
<accession>A0AA39X9X1</accession>
<evidence type="ECO:0000256" key="1">
    <source>
        <dbReference type="SAM" id="MobiDB-lite"/>
    </source>
</evidence>
<sequence>MALSPISSFHPDSESPLLGLRNDPTPKERRHIWTLMSQSWRETLTAEQFVEQSDHMFTTAPLARNGGLTIWFLTDTTRPPDGRPVFCSCETYRKRALVSSDPGTVSEKIIHGIASVFTEPRYRRRGYAARMMTDLAVALKTWQPDCDVAGSVLYSDIGKGFYAGFGWHPLANNWHVEICAYGDASSLPEIEEIAVGLTVKRLCEDDLAQLCLDDEAMVRKAMAASKGGEIKSRVCVIPDLNHMRWHHSKEEFTAANFGAGRVPTFKGVLVGDKAEGNRIWAIWTHRWYRRPGPLDGAGTRNTLYVLRLVVEGGIKDGDDGGDGGKGYHGTQQQVEQMKALVDAMRFEAMAWELDLVKIWDPSPLVMNLLSRTGVSPNVWQREKEEIASLLWYGPGNVDEGEVEWVGNEKYAWC</sequence>
<proteinExistence type="predicted"/>
<keyword evidence="4" id="KW-1185">Reference proteome</keyword>
<dbReference type="AlphaFoldDB" id="A0AA39X9X1"/>
<dbReference type="InterPro" id="IPR016181">
    <property type="entry name" value="Acyl_CoA_acyltransferase"/>
</dbReference>
<feature type="domain" description="LYC1 C-terminal" evidence="2">
    <location>
        <begin position="198"/>
        <end position="413"/>
    </location>
</feature>
<name>A0AA39X9X1_9PEZI</name>
<evidence type="ECO:0000259" key="2">
    <source>
        <dbReference type="Pfam" id="PF22998"/>
    </source>
</evidence>